<proteinExistence type="predicted"/>
<accession>A0A147K0U2</accession>
<dbReference type="STRING" id="1776334.APZ16_03075"/>
<dbReference type="PANTHER" id="PTHR43471:SF14">
    <property type="entry name" value="ABC-2 TYPE TRANSPORT SYSTEM PERMEASE PROTEIN"/>
    <property type="match status" value="1"/>
</dbReference>
<dbReference type="AlphaFoldDB" id="A0A147K0U2"/>
<comment type="caution">
    <text evidence="2">The sequence shown here is derived from an EMBL/GenBank/DDBJ whole genome shotgun (WGS) entry which is preliminary data.</text>
</comment>
<keyword evidence="1" id="KW-0812">Transmembrane</keyword>
<feature type="transmembrane region" description="Helical" evidence="1">
    <location>
        <begin position="153"/>
        <end position="178"/>
    </location>
</feature>
<dbReference type="PANTHER" id="PTHR43471">
    <property type="entry name" value="ABC TRANSPORTER PERMEASE"/>
    <property type="match status" value="1"/>
</dbReference>
<dbReference type="GO" id="GO:0140359">
    <property type="term" value="F:ABC-type transporter activity"/>
    <property type="evidence" value="ECO:0007669"/>
    <property type="project" value="InterPro"/>
</dbReference>
<protein>
    <recommendedName>
        <fullName evidence="4">ABC-2 type transporter domain-containing protein</fullName>
    </recommendedName>
</protein>
<reference evidence="2 3" key="1">
    <citation type="journal article" date="2016" name="Nat. Microbiol.">
        <title>Genomic inference of the metabolism of cosmopolitan subsurface Archaea, Hadesarchaea.</title>
        <authorList>
            <person name="Baker B.J."/>
            <person name="Saw J.H."/>
            <person name="Lind A.E."/>
            <person name="Lazar C.S."/>
            <person name="Hinrichs K.-U."/>
            <person name="Teske A.P."/>
            <person name="Ettema T.J."/>
        </authorList>
    </citation>
    <scope>NUCLEOTIDE SEQUENCE [LARGE SCALE GENOMIC DNA]</scope>
</reference>
<dbReference type="Pfam" id="PF12679">
    <property type="entry name" value="ABC2_membrane_2"/>
    <property type="match status" value="1"/>
</dbReference>
<dbReference type="EMBL" id="LQMQ01000007">
    <property type="protein sequence ID" value="KUO42426.1"/>
    <property type="molecule type" value="Genomic_DNA"/>
</dbReference>
<evidence type="ECO:0000313" key="2">
    <source>
        <dbReference type="EMBL" id="KUO42426.1"/>
    </source>
</evidence>
<dbReference type="Proteomes" id="UP000074294">
    <property type="component" value="Unassembled WGS sequence"/>
</dbReference>
<evidence type="ECO:0000256" key="1">
    <source>
        <dbReference type="SAM" id="Phobius"/>
    </source>
</evidence>
<evidence type="ECO:0008006" key="4">
    <source>
        <dbReference type="Google" id="ProtNLM"/>
    </source>
</evidence>
<keyword evidence="1" id="KW-0472">Membrane</keyword>
<feature type="transmembrane region" description="Helical" evidence="1">
    <location>
        <begin position="258"/>
        <end position="280"/>
    </location>
</feature>
<sequence>MAGTREIFIKELSDNLGSKRFWLLFFIIYALGLFMTYGAVQNLGLQRTLGEYVFLQLFVIGAQGLPSFLWVVIYLAPLLGFIFTFDTINREISSGTLGNVLSQPVHRDSVINAKFLAGVATITITLIGVIFIQVGLAIRAWSTLPTLEEIGRILIFLLLSVVYLSFWVALGLLFSVIFRREGTSALASVAVWLFFSFFVYMIASPLRSSTLLYLSPSYIFLEASYVMVNPWVRILGPVSIEKLYGMVANPLPLDQSLLLIWSHATTLIAATLIIFAISYVKFMRQEIRAI</sequence>
<feature type="transmembrane region" description="Helical" evidence="1">
    <location>
        <begin position="185"/>
        <end position="203"/>
    </location>
</feature>
<dbReference type="GO" id="GO:0005886">
    <property type="term" value="C:plasma membrane"/>
    <property type="evidence" value="ECO:0007669"/>
    <property type="project" value="UniProtKB-SubCell"/>
</dbReference>
<feature type="transmembrane region" description="Helical" evidence="1">
    <location>
        <begin position="21"/>
        <end position="40"/>
    </location>
</feature>
<keyword evidence="1" id="KW-1133">Transmembrane helix</keyword>
<evidence type="ECO:0000313" key="3">
    <source>
        <dbReference type="Proteomes" id="UP000074294"/>
    </source>
</evidence>
<feature type="transmembrane region" description="Helical" evidence="1">
    <location>
        <begin position="52"/>
        <end position="85"/>
    </location>
</feature>
<feature type="transmembrane region" description="Helical" evidence="1">
    <location>
        <begin position="115"/>
        <end position="141"/>
    </location>
</feature>
<name>A0A147K0U2_HADYE</name>
<organism evidence="2 3">
    <name type="scientific">Hadarchaeum yellowstonense</name>
    <dbReference type="NCBI Taxonomy" id="1776334"/>
    <lineage>
        <taxon>Archaea</taxon>
        <taxon>Methanobacteriati</taxon>
        <taxon>Candidatus Hadarchaeota</taxon>
        <taxon>Candidatus Hadarchaeia</taxon>
        <taxon>Candidatus Hadarchaeales</taxon>
        <taxon>Candidatus Hadarchaeaceae</taxon>
        <taxon>Candidatus Hadarchaeum</taxon>
    </lineage>
</organism>
<gene>
    <name evidence="2" type="ORF">APZ16_03075</name>
</gene>